<organism evidence="1 2">
    <name type="scientific">Agrocybe pediades</name>
    <dbReference type="NCBI Taxonomy" id="84607"/>
    <lineage>
        <taxon>Eukaryota</taxon>
        <taxon>Fungi</taxon>
        <taxon>Dikarya</taxon>
        <taxon>Basidiomycota</taxon>
        <taxon>Agaricomycotina</taxon>
        <taxon>Agaricomycetes</taxon>
        <taxon>Agaricomycetidae</taxon>
        <taxon>Agaricales</taxon>
        <taxon>Agaricineae</taxon>
        <taxon>Strophariaceae</taxon>
        <taxon>Agrocybe</taxon>
    </lineage>
</organism>
<name>A0A8H4VVU7_9AGAR</name>
<reference evidence="1 2" key="1">
    <citation type="submission" date="2019-12" db="EMBL/GenBank/DDBJ databases">
        <authorList>
            <person name="Floudas D."/>
            <person name="Bentzer J."/>
            <person name="Ahren D."/>
            <person name="Johansson T."/>
            <person name="Persson P."/>
            <person name="Tunlid A."/>
        </authorList>
    </citation>
    <scope>NUCLEOTIDE SEQUENCE [LARGE SCALE GENOMIC DNA]</scope>
    <source>
        <strain evidence="1 2">CBS 102.39</strain>
    </source>
</reference>
<comment type="caution">
    <text evidence="1">The sequence shown here is derived from an EMBL/GenBank/DDBJ whole genome shotgun (WGS) entry which is preliminary data.</text>
</comment>
<accession>A0A8H4VVU7</accession>
<sequence length="337" mass="38407">MLEVCVSIKHRAKYIRTMTLGITRQFATVKPWNYKGRRTLTLDPNRMVEVGQPCMDISNVTTFWLRFPSLDSKKLSETSMGSPLPFSEGRISCSIGYRAAETHPKSGKYKHLPFPSGTAGVLYYHQSIPEESSAVRFRICHDVDELSFKSGRDLILPPREGEETTPWHVPLHSIASLKTFGAFQQLLLDDKLVDPALLKDITHPRLINSRAKILYSLNDPFVMDVSTYSFRCRFMSRKGLTDKIEFSWGPMLPYLGKVRAQFVLSDLPVHRHNPSVLLRFLDILTPIRPSIPEATRLVGEPKVGEYLRRNGKIWSYSLKETVNGRQIASVFDIPIDQ</sequence>
<proteinExistence type="predicted"/>
<dbReference type="EMBL" id="JAACJL010000002">
    <property type="protein sequence ID" value="KAF4622230.1"/>
    <property type="molecule type" value="Genomic_DNA"/>
</dbReference>
<evidence type="ECO:0000313" key="2">
    <source>
        <dbReference type="Proteomes" id="UP000521872"/>
    </source>
</evidence>
<evidence type="ECO:0000313" key="1">
    <source>
        <dbReference type="EMBL" id="KAF4622230.1"/>
    </source>
</evidence>
<dbReference type="AlphaFoldDB" id="A0A8H4VVU7"/>
<dbReference type="Proteomes" id="UP000521872">
    <property type="component" value="Unassembled WGS sequence"/>
</dbReference>
<keyword evidence="2" id="KW-1185">Reference proteome</keyword>
<protein>
    <submittedName>
        <fullName evidence="1">Uncharacterized protein</fullName>
    </submittedName>
</protein>
<gene>
    <name evidence="1" type="ORF">D9613_008966</name>
</gene>